<evidence type="ECO:0000313" key="2">
    <source>
        <dbReference type="EMBL" id="CAB4125222.1"/>
    </source>
</evidence>
<feature type="region of interest" description="Disordered" evidence="1">
    <location>
        <begin position="1"/>
        <end position="29"/>
    </location>
</feature>
<accession>A0A6J5KV62</accession>
<dbReference type="EMBL" id="LR796188">
    <property type="protein sequence ID" value="CAB4125222.1"/>
    <property type="molecule type" value="Genomic_DNA"/>
</dbReference>
<feature type="compositionally biased region" description="Polar residues" evidence="1">
    <location>
        <begin position="1"/>
        <end position="14"/>
    </location>
</feature>
<feature type="compositionally biased region" description="Basic and acidic residues" evidence="1">
    <location>
        <begin position="18"/>
        <end position="29"/>
    </location>
</feature>
<evidence type="ECO:0000256" key="1">
    <source>
        <dbReference type="SAM" id="MobiDB-lite"/>
    </source>
</evidence>
<proteinExistence type="predicted"/>
<gene>
    <name evidence="2" type="ORF">UFOVP54_85</name>
</gene>
<feature type="region of interest" description="Disordered" evidence="1">
    <location>
        <begin position="247"/>
        <end position="266"/>
    </location>
</feature>
<protein>
    <submittedName>
        <fullName evidence="2">Uncharacterized protein</fullName>
    </submittedName>
</protein>
<sequence length="331" mass="35320">MAGEIQQTQTTAESSIAKAREAQKKFEESKAKVEAAKAKADAAIKKAKELQQRIKETQAAFKAPRGVKGGIAAVAANQVGSLRGKLVAQVQKQVLSMLNKFSSGCPNSKELEKIIKTRSTLINHLTSFEKRVGKFAAIANQLTATVAVVSAIIEIITAIPIPTAIIPGQVGGIGIPISILTKYSNALVKLNKELDKLLGEAMAITEIIATVTPAITNLKNRLTSIDLAIQQCSIGQPADLGQILATAQPPSNTGSEGTPKDAQGNPDPDYLYKGYTLAIVQDPDSPKIAPRRFAIAMDRSGVMKLRGQSSFSSDTQVLLDELKFKIDNQFT</sequence>
<organism evidence="2">
    <name type="scientific">uncultured Caudovirales phage</name>
    <dbReference type="NCBI Taxonomy" id="2100421"/>
    <lineage>
        <taxon>Viruses</taxon>
        <taxon>Duplodnaviria</taxon>
        <taxon>Heunggongvirae</taxon>
        <taxon>Uroviricota</taxon>
        <taxon>Caudoviricetes</taxon>
        <taxon>Peduoviridae</taxon>
        <taxon>Maltschvirus</taxon>
        <taxon>Maltschvirus maltsch</taxon>
    </lineage>
</organism>
<name>A0A6J5KV62_9CAUD</name>
<reference evidence="2" key="1">
    <citation type="submission" date="2020-04" db="EMBL/GenBank/DDBJ databases">
        <authorList>
            <person name="Chiriac C."/>
            <person name="Salcher M."/>
            <person name="Ghai R."/>
            <person name="Kavagutti S V."/>
        </authorList>
    </citation>
    <scope>NUCLEOTIDE SEQUENCE</scope>
</reference>